<evidence type="ECO:0000256" key="3">
    <source>
        <dbReference type="RuleBase" id="RU000363"/>
    </source>
</evidence>
<sequence>MSSPNVLVTGAGAGIGKEFTRLFVADGSRVLAVSLLQQELETLTAELDPQGRSLQTLQMDLAAPDAGDELFSWCVDNDWMPDILVNNAGFACFGNAVDLSTERVAQMLTLNIVTLTKMSMLFGKVMKQRHRGAILNVGSTAGMVPSTRMASYGASKSYVNTFSYALAAELKPYGVTVTCLTPGATQTNFARASGIDQFAGKSLLHTMFEKGKAGSPAAVAQAGYNALMRGQRQALAGTGARLAVALSRLVAQRRLPALVKNP</sequence>
<dbReference type="Pfam" id="PF00106">
    <property type="entry name" value="adh_short"/>
    <property type="match status" value="1"/>
</dbReference>
<dbReference type="EMBL" id="UPHQ01000309">
    <property type="protein sequence ID" value="VBA45898.1"/>
    <property type="molecule type" value="Genomic_DNA"/>
</dbReference>
<dbReference type="GO" id="GO:0016020">
    <property type="term" value="C:membrane"/>
    <property type="evidence" value="ECO:0007669"/>
    <property type="project" value="TreeGrafter"/>
</dbReference>
<dbReference type="Proteomes" id="UP000267289">
    <property type="component" value="Unassembled WGS sequence"/>
</dbReference>
<dbReference type="SUPFAM" id="SSF51735">
    <property type="entry name" value="NAD(P)-binding Rossmann-fold domains"/>
    <property type="match status" value="1"/>
</dbReference>
<name>A0A498QJR0_9MYCO</name>
<dbReference type="PANTHER" id="PTHR44196">
    <property type="entry name" value="DEHYDROGENASE/REDUCTASE SDR FAMILY MEMBER 7B"/>
    <property type="match status" value="1"/>
</dbReference>
<keyword evidence="2 4" id="KW-0560">Oxidoreductase</keyword>
<organism evidence="4 5">
    <name type="scientific">Mycobacterium innocens</name>
    <dbReference type="NCBI Taxonomy" id="2341083"/>
    <lineage>
        <taxon>Bacteria</taxon>
        <taxon>Bacillati</taxon>
        <taxon>Actinomycetota</taxon>
        <taxon>Actinomycetes</taxon>
        <taxon>Mycobacteriales</taxon>
        <taxon>Mycobacteriaceae</taxon>
        <taxon>Mycobacterium</taxon>
    </lineage>
</organism>
<dbReference type="EC" id="1.1.1.381" evidence="4"/>
<evidence type="ECO:0000313" key="4">
    <source>
        <dbReference type="EMBL" id="VBA45898.1"/>
    </source>
</evidence>
<dbReference type="PROSITE" id="PS00061">
    <property type="entry name" value="ADH_SHORT"/>
    <property type="match status" value="1"/>
</dbReference>
<reference evidence="4 5" key="1">
    <citation type="submission" date="2018-09" db="EMBL/GenBank/DDBJ databases">
        <authorList>
            <person name="Tagini F."/>
        </authorList>
    </citation>
    <scope>NUCLEOTIDE SEQUENCE [LARGE SCALE GENOMIC DNA]</scope>
    <source>
        <strain evidence="4 5">MK13</strain>
    </source>
</reference>
<keyword evidence="5" id="KW-1185">Reference proteome</keyword>
<dbReference type="AlphaFoldDB" id="A0A498QJR0"/>
<dbReference type="InterPro" id="IPR020904">
    <property type="entry name" value="Sc_DH/Rdtase_CS"/>
</dbReference>
<dbReference type="RefSeq" id="WP_082274878.1">
    <property type="nucleotide sequence ID" value="NZ_UPHQ01000309.1"/>
</dbReference>
<comment type="similarity">
    <text evidence="1 3">Belongs to the short-chain dehydrogenases/reductases (SDR) family.</text>
</comment>
<dbReference type="PANTHER" id="PTHR44196:SF2">
    <property type="entry name" value="SHORT-CHAIN DEHYDROGENASE-RELATED"/>
    <property type="match status" value="1"/>
</dbReference>
<dbReference type="PRINTS" id="PR00081">
    <property type="entry name" value="GDHRDH"/>
</dbReference>
<dbReference type="InterPro" id="IPR036291">
    <property type="entry name" value="NAD(P)-bd_dom_sf"/>
</dbReference>
<dbReference type="CDD" id="cd05233">
    <property type="entry name" value="SDR_c"/>
    <property type="match status" value="1"/>
</dbReference>
<dbReference type="GO" id="GO:0016491">
    <property type="term" value="F:oxidoreductase activity"/>
    <property type="evidence" value="ECO:0007669"/>
    <property type="project" value="UniProtKB-KW"/>
</dbReference>
<evidence type="ECO:0000313" key="5">
    <source>
        <dbReference type="Proteomes" id="UP000267289"/>
    </source>
</evidence>
<evidence type="ECO:0000256" key="1">
    <source>
        <dbReference type="ARBA" id="ARBA00006484"/>
    </source>
</evidence>
<dbReference type="OrthoDB" id="9797538at2"/>
<dbReference type="InterPro" id="IPR002347">
    <property type="entry name" value="SDR_fam"/>
</dbReference>
<evidence type="ECO:0000256" key="2">
    <source>
        <dbReference type="ARBA" id="ARBA00023002"/>
    </source>
</evidence>
<accession>A0A498QJR0</accession>
<dbReference type="PRINTS" id="PR00080">
    <property type="entry name" value="SDRFAMILY"/>
</dbReference>
<proteinExistence type="inferred from homology"/>
<protein>
    <submittedName>
        <fullName evidence="4">NADP-dependent 3-hydroxy acid dehydrogenase YdfG</fullName>
        <ecNumber evidence="4">1.1.1.381</ecNumber>
    </submittedName>
</protein>
<dbReference type="Gene3D" id="3.40.50.720">
    <property type="entry name" value="NAD(P)-binding Rossmann-like Domain"/>
    <property type="match status" value="1"/>
</dbReference>
<gene>
    <name evidence="4" type="primary">ydfG_2</name>
    <name evidence="4" type="ORF">LAUMK13_05550</name>
</gene>